<dbReference type="SUPFAM" id="SSF57850">
    <property type="entry name" value="RING/U-box"/>
    <property type="match status" value="5"/>
</dbReference>
<keyword evidence="9 12" id="KW-0863">Zinc-finger</keyword>
<evidence type="ECO:0000256" key="4">
    <source>
        <dbReference type="ARBA" id="ARBA00005884"/>
    </source>
</evidence>
<feature type="domain" description="RING-type" evidence="14">
    <location>
        <begin position="255"/>
        <end position="300"/>
    </location>
</feature>
<name>A0AA88RDA2_9ASTE</name>
<sequence length="458" mass="51830">MDQNCELRADDEQCAKVPSSGSRESTAPFHKREDDDVLQVADAIYAQELQLQESIIASLISSPYSKSAASPQVIQEKMDIAKEDGESSQSFCEICMESKESCELLTVERCCHSFCSNCISKYITVAIHDSVELVTCLALECNGVLEIETCKQMIPKGVIVQWGEASSELPTLASEKFCCPFKDCSAILLNDKDAEVIRESECPNCHRLFCAQCHVPWHSGKECEEFQRPSVDEREGEYLIRKLGKEVGESSQIFCEICVERKESHEMFRVERCCHSFCSDCISKHITVKIQDSIEVVTCPGLDCKGVLEIDACKTMIPKDVIAQWDEALCRSLISASQKFYCPFKDCSAMLVDDDDVEVIREAECPECHRLFCAQCHVPWHSGIECEEFQRLNVDERGREDLMVRELAREQNWMRCPHCKFYVEKTEGCLHMTCRCGLQFCYACGAKWSETHGGCQTV</sequence>
<keyword evidence="7" id="KW-0479">Metal-binding</keyword>
<evidence type="ECO:0000256" key="9">
    <source>
        <dbReference type="ARBA" id="ARBA00022771"/>
    </source>
</evidence>
<comment type="catalytic activity">
    <reaction evidence="1">
        <text>[E2 ubiquitin-conjugating enzyme]-S-ubiquitinyl-L-cysteine + [acceptor protein]-L-lysine = [E2 ubiquitin-conjugating enzyme]-L-cysteine + [acceptor protein]-N(6)-ubiquitinyl-L-lysine.</text>
        <dbReference type="EC" id="2.3.2.31"/>
    </reaction>
</comment>
<dbReference type="Gene3D" id="1.20.120.1750">
    <property type="match status" value="1"/>
</dbReference>
<comment type="caution">
    <text evidence="16">The sequence shown here is derived from an EMBL/GenBank/DDBJ whole genome shotgun (WGS) entry which is preliminary data.</text>
</comment>
<dbReference type="InterPro" id="IPR001841">
    <property type="entry name" value="Znf_RING"/>
</dbReference>
<dbReference type="InterPro" id="IPR013083">
    <property type="entry name" value="Znf_RING/FYVE/PHD"/>
</dbReference>
<dbReference type="EMBL" id="JAVXUO010002057">
    <property type="protein sequence ID" value="KAK2976616.1"/>
    <property type="molecule type" value="Genomic_DNA"/>
</dbReference>
<dbReference type="FunFam" id="1.20.120.1750:FF:000018">
    <property type="entry name" value="RBR-type E3 ubiquitin transferase"/>
    <property type="match status" value="1"/>
</dbReference>
<evidence type="ECO:0000256" key="5">
    <source>
        <dbReference type="ARBA" id="ARBA00012251"/>
    </source>
</evidence>
<evidence type="ECO:0000256" key="10">
    <source>
        <dbReference type="ARBA" id="ARBA00022786"/>
    </source>
</evidence>
<evidence type="ECO:0000313" key="16">
    <source>
        <dbReference type="EMBL" id="KAK2976616.1"/>
    </source>
</evidence>
<keyword evidence="6" id="KW-0808">Transferase</keyword>
<dbReference type="GO" id="GO:0008270">
    <property type="term" value="F:zinc ion binding"/>
    <property type="evidence" value="ECO:0007669"/>
    <property type="project" value="UniProtKB-KW"/>
</dbReference>
<dbReference type="CDD" id="cd22584">
    <property type="entry name" value="Rcat_RBR_unk"/>
    <property type="match status" value="1"/>
</dbReference>
<dbReference type="Gene3D" id="3.30.40.10">
    <property type="entry name" value="Zinc/RING finger domain, C3HC4 (zinc finger)"/>
    <property type="match status" value="2"/>
</dbReference>
<dbReference type="InterPro" id="IPR044066">
    <property type="entry name" value="TRIAD_supradom"/>
</dbReference>
<dbReference type="InterPro" id="IPR002867">
    <property type="entry name" value="IBR_dom"/>
</dbReference>
<dbReference type="SMART" id="SM00647">
    <property type="entry name" value="IBR"/>
    <property type="match status" value="3"/>
</dbReference>
<dbReference type="CDD" id="cd22582">
    <property type="entry name" value="BRcat_RBR_unk"/>
    <property type="match status" value="2"/>
</dbReference>
<evidence type="ECO:0000259" key="15">
    <source>
        <dbReference type="PROSITE" id="PS51873"/>
    </source>
</evidence>
<evidence type="ECO:0000256" key="1">
    <source>
        <dbReference type="ARBA" id="ARBA00001798"/>
    </source>
</evidence>
<dbReference type="Proteomes" id="UP001187471">
    <property type="component" value="Unassembled WGS sequence"/>
</dbReference>
<evidence type="ECO:0000256" key="8">
    <source>
        <dbReference type="ARBA" id="ARBA00022737"/>
    </source>
</evidence>
<accession>A0AA88RDA2</accession>
<keyword evidence="11" id="KW-0862">Zinc</keyword>
<feature type="domain" description="RING-type" evidence="14">
    <location>
        <begin position="92"/>
        <end position="136"/>
    </location>
</feature>
<evidence type="ECO:0000256" key="11">
    <source>
        <dbReference type="ARBA" id="ARBA00022833"/>
    </source>
</evidence>
<keyword evidence="8" id="KW-0677">Repeat</keyword>
<dbReference type="InterPro" id="IPR017907">
    <property type="entry name" value="Znf_RING_CS"/>
</dbReference>
<evidence type="ECO:0000313" key="17">
    <source>
        <dbReference type="Proteomes" id="UP001187471"/>
    </source>
</evidence>
<dbReference type="EC" id="2.3.2.31" evidence="5"/>
<evidence type="ECO:0000256" key="2">
    <source>
        <dbReference type="ARBA" id="ARBA00001947"/>
    </source>
</evidence>
<evidence type="ECO:0000256" key="7">
    <source>
        <dbReference type="ARBA" id="ARBA00022723"/>
    </source>
</evidence>
<dbReference type="GO" id="GO:0061630">
    <property type="term" value="F:ubiquitin protein ligase activity"/>
    <property type="evidence" value="ECO:0007669"/>
    <property type="project" value="UniProtKB-EC"/>
</dbReference>
<evidence type="ECO:0000259" key="14">
    <source>
        <dbReference type="PROSITE" id="PS50089"/>
    </source>
</evidence>
<feature type="region of interest" description="Disordered" evidence="13">
    <location>
        <begin position="1"/>
        <end position="32"/>
    </location>
</feature>
<feature type="domain" description="RING-type" evidence="15">
    <location>
        <begin position="88"/>
        <end position="253"/>
    </location>
</feature>
<dbReference type="GO" id="GO:0016567">
    <property type="term" value="P:protein ubiquitination"/>
    <property type="evidence" value="ECO:0007669"/>
    <property type="project" value="InterPro"/>
</dbReference>
<comment type="cofactor">
    <cofactor evidence="2">
        <name>Zn(2+)</name>
        <dbReference type="ChEBI" id="CHEBI:29105"/>
    </cofactor>
</comment>
<evidence type="ECO:0000256" key="13">
    <source>
        <dbReference type="SAM" id="MobiDB-lite"/>
    </source>
</evidence>
<dbReference type="AlphaFoldDB" id="A0AA88RDA2"/>
<evidence type="ECO:0000256" key="6">
    <source>
        <dbReference type="ARBA" id="ARBA00022679"/>
    </source>
</evidence>
<proteinExistence type="inferred from homology"/>
<feature type="compositionally biased region" description="Basic and acidic residues" evidence="13">
    <location>
        <begin position="1"/>
        <end position="14"/>
    </location>
</feature>
<evidence type="ECO:0000256" key="3">
    <source>
        <dbReference type="ARBA" id="ARBA00003976"/>
    </source>
</evidence>
<dbReference type="PROSITE" id="PS00518">
    <property type="entry name" value="ZF_RING_1"/>
    <property type="match status" value="2"/>
</dbReference>
<keyword evidence="10" id="KW-0833">Ubl conjugation pathway</keyword>
<dbReference type="PROSITE" id="PS50089">
    <property type="entry name" value="ZF_RING_2"/>
    <property type="match status" value="2"/>
</dbReference>
<feature type="domain" description="RING-type" evidence="15">
    <location>
        <begin position="251"/>
        <end position="458"/>
    </location>
</feature>
<comment type="similarity">
    <text evidence="4">Belongs to the RBR family. Ariadne subfamily.</text>
</comment>
<organism evidence="16 17">
    <name type="scientific">Escallonia rubra</name>
    <dbReference type="NCBI Taxonomy" id="112253"/>
    <lineage>
        <taxon>Eukaryota</taxon>
        <taxon>Viridiplantae</taxon>
        <taxon>Streptophyta</taxon>
        <taxon>Embryophyta</taxon>
        <taxon>Tracheophyta</taxon>
        <taxon>Spermatophyta</taxon>
        <taxon>Magnoliopsida</taxon>
        <taxon>eudicotyledons</taxon>
        <taxon>Gunneridae</taxon>
        <taxon>Pentapetalae</taxon>
        <taxon>asterids</taxon>
        <taxon>campanulids</taxon>
        <taxon>Escalloniales</taxon>
        <taxon>Escalloniaceae</taxon>
        <taxon>Escallonia</taxon>
    </lineage>
</organism>
<dbReference type="PROSITE" id="PS51873">
    <property type="entry name" value="TRIAD"/>
    <property type="match status" value="2"/>
</dbReference>
<dbReference type="PANTHER" id="PTHR11685">
    <property type="entry name" value="RBR FAMILY RING FINGER AND IBR DOMAIN-CONTAINING"/>
    <property type="match status" value="1"/>
</dbReference>
<keyword evidence="17" id="KW-1185">Reference proteome</keyword>
<dbReference type="FunFam" id="3.30.40.10:FF:000230">
    <property type="entry name" value="RBR-type E3 ubiquitin transferase"/>
    <property type="match status" value="1"/>
</dbReference>
<comment type="function">
    <text evidence="3">Might act as an E3 ubiquitin-protein ligase, or as part of E3 complex, which accepts ubiquitin from specific E2 ubiquitin-conjugating enzymes and then transfers it to substrates.</text>
</comment>
<protein>
    <recommendedName>
        <fullName evidence="5">RBR-type E3 ubiquitin transferase</fullName>
        <ecNumber evidence="5">2.3.2.31</ecNumber>
    </recommendedName>
</protein>
<dbReference type="Pfam" id="PF01485">
    <property type="entry name" value="IBR"/>
    <property type="match status" value="3"/>
</dbReference>
<gene>
    <name evidence="16" type="ORF">RJ640_021418</name>
</gene>
<evidence type="ECO:0000256" key="12">
    <source>
        <dbReference type="PROSITE-ProRule" id="PRU00175"/>
    </source>
</evidence>
<dbReference type="InterPro" id="IPR031127">
    <property type="entry name" value="E3_UB_ligase_RBR"/>
</dbReference>
<reference evidence="16" key="1">
    <citation type="submission" date="2022-12" db="EMBL/GenBank/DDBJ databases">
        <title>Draft genome assemblies for two species of Escallonia (Escalloniales).</title>
        <authorList>
            <person name="Chanderbali A."/>
            <person name="Dervinis C."/>
            <person name="Anghel I."/>
            <person name="Soltis D."/>
            <person name="Soltis P."/>
            <person name="Zapata F."/>
        </authorList>
    </citation>
    <scope>NUCLEOTIDE SEQUENCE</scope>
    <source>
        <strain evidence="16">UCBG92.1500</strain>
        <tissue evidence="16">Leaf</tissue>
    </source>
</reference>
<dbReference type="SMART" id="SM00184">
    <property type="entry name" value="RING"/>
    <property type="match status" value="2"/>
</dbReference>